<feature type="active site" description="Proton donor/acceptor" evidence="4">
    <location>
        <position position="120"/>
    </location>
</feature>
<comment type="function">
    <text evidence="4">Involved in the third step of the chorismate pathway, which leads to the biosynthesis of aromatic amino acids. Catalyzes the cis-dehydration of 3-dehydroquinate (DHQ) and introduces the first double bond of the aromatic ring to yield 3-dehydroshikimate.</text>
</comment>
<dbReference type="GO" id="GO:0009423">
    <property type="term" value="P:chorismate biosynthetic process"/>
    <property type="evidence" value="ECO:0007669"/>
    <property type="project" value="UniProtKB-UniRule"/>
</dbReference>
<feature type="binding site" evidence="4">
    <location>
        <begin position="31"/>
        <end position="33"/>
    </location>
    <ligand>
        <name>3-dehydroquinate</name>
        <dbReference type="ChEBI" id="CHEBI:32364"/>
    </ligand>
</feature>
<dbReference type="InterPro" id="IPR013785">
    <property type="entry name" value="Aldolase_TIM"/>
</dbReference>
<keyword evidence="4" id="KW-0028">Amino-acid biosynthesis</keyword>
<sequence length="240" mass="27753">MPDSYKIIASVGEDELRHLQKKDVKDVDVIEVRLDLFSRNYIQKEMKKKIKALGLPVLFTYRRAEDSSVRSYVKLFPEDVEGIIKDFNDNANYLDIELNREDTIFRNYETLNYRIIYSYHSFKKSILANEMNQFIAKSKPVKKKNPIYKFAITPENIEETADFLNDIKLLSKTQTMIGICMGELGIISRVFGDKFNSSFTYMTLGEPKAPGQISVDTFKKLRADLFKSPHSTSGKDSKEE</sequence>
<dbReference type="AlphaFoldDB" id="A0A2P2DFT5"/>
<comment type="caution">
    <text evidence="4">Lacks conserved residue(s) required for the propagation of feature annotation.</text>
</comment>
<evidence type="ECO:0000313" key="5">
    <source>
        <dbReference type="EMBL" id="GBF43493.1"/>
    </source>
</evidence>
<feature type="binding site" evidence="4">
    <location>
        <position position="10"/>
    </location>
    <ligand>
        <name>3-dehydroquinate</name>
        <dbReference type="ChEBI" id="CHEBI:32364"/>
    </ligand>
</feature>
<dbReference type="EMBL" id="BFAZ01000009">
    <property type="protein sequence ID" value="GBF43493.1"/>
    <property type="molecule type" value="Genomic_DNA"/>
</dbReference>
<evidence type="ECO:0000256" key="4">
    <source>
        <dbReference type="HAMAP-Rule" id="MF_00214"/>
    </source>
</evidence>
<dbReference type="GO" id="GO:0003855">
    <property type="term" value="F:3-dehydroquinate dehydratase activity"/>
    <property type="evidence" value="ECO:0007669"/>
    <property type="project" value="UniProtKB-UniRule"/>
</dbReference>
<reference evidence="6" key="1">
    <citation type="journal article" date="2019" name="Microbiol. Immunol.">
        <title>Molecular and phenotypic characterization of Leptospira johnsonii sp. nov., Leptospira ellinghausenii sp. nov. and Leptospira ryugenii sp. nov. isolated from soil and water in Japan.</title>
        <authorList>
            <person name="Masuzawa T."/>
            <person name="Saito M."/>
            <person name="Nakao R."/>
            <person name="Nikaido Y."/>
            <person name="Matsumoto M."/>
            <person name="Ogawa M."/>
            <person name="Yokoyama M."/>
            <person name="Hidaka Y."/>
            <person name="Tomita J."/>
            <person name="Sakakibara K."/>
            <person name="Suzuki K."/>
            <person name="Yasuda S."/>
            <person name="Sato H."/>
            <person name="Yamaguchi M."/>
            <person name="Yoshida S.I."/>
            <person name="Koizumi N."/>
            <person name="Kawamura Y."/>
        </authorList>
    </citation>
    <scope>NUCLEOTIDE SEQUENCE [LARGE SCALE GENOMIC DNA]</scope>
    <source>
        <strain evidence="6">E18</strain>
    </source>
</reference>
<accession>A0A2P2DFT5</accession>
<feature type="active site" description="Schiff-base intermediate with substrate" evidence="4">
    <location>
        <position position="149"/>
    </location>
</feature>
<dbReference type="RefSeq" id="WP_100721508.1">
    <property type="nucleotide sequence ID" value="NZ_BFAZ01000009.1"/>
</dbReference>
<comment type="catalytic activity">
    <reaction evidence="1 4">
        <text>3-dehydroquinate = 3-dehydroshikimate + H2O</text>
        <dbReference type="Rhea" id="RHEA:21096"/>
        <dbReference type="ChEBI" id="CHEBI:15377"/>
        <dbReference type="ChEBI" id="CHEBI:16630"/>
        <dbReference type="ChEBI" id="CHEBI:32364"/>
        <dbReference type="EC" id="4.2.1.10"/>
    </reaction>
</comment>
<dbReference type="InterPro" id="IPR050146">
    <property type="entry name" value="Type-I_3-dehydroquinase"/>
</dbReference>
<evidence type="ECO:0000256" key="2">
    <source>
        <dbReference type="ARBA" id="ARBA00023239"/>
    </source>
</evidence>
<dbReference type="GO" id="GO:0008652">
    <property type="term" value="P:amino acid biosynthetic process"/>
    <property type="evidence" value="ECO:0007669"/>
    <property type="project" value="UniProtKB-KW"/>
</dbReference>
<organism evidence="5 6">
    <name type="scientific">Leptospira ellinghausenii</name>
    <dbReference type="NCBI Taxonomy" id="1917822"/>
    <lineage>
        <taxon>Bacteria</taxon>
        <taxon>Pseudomonadati</taxon>
        <taxon>Spirochaetota</taxon>
        <taxon>Spirochaetia</taxon>
        <taxon>Leptospirales</taxon>
        <taxon>Leptospiraceae</taxon>
        <taxon>Leptospira</taxon>
    </lineage>
</organism>
<dbReference type="Pfam" id="PF01487">
    <property type="entry name" value="DHquinase_I"/>
    <property type="match status" value="1"/>
</dbReference>
<evidence type="ECO:0000256" key="1">
    <source>
        <dbReference type="ARBA" id="ARBA00001864"/>
    </source>
</evidence>
<feature type="binding site" evidence="4">
    <location>
        <position position="212"/>
    </location>
    <ligand>
        <name>3-dehydroquinate</name>
        <dbReference type="ChEBI" id="CHEBI:32364"/>
    </ligand>
</feature>
<comment type="subunit">
    <text evidence="4">Homodimer.</text>
</comment>
<protein>
    <recommendedName>
        <fullName evidence="4">3-dehydroquinate dehydratase</fullName>
        <shortName evidence="4">3-dehydroquinase</shortName>
        <ecNumber evidence="4">4.2.1.10</ecNumber>
    </recommendedName>
    <alternativeName>
        <fullName evidence="4">Type I DHQase</fullName>
    </alternativeName>
    <alternativeName>
        <fullName evidence="4">Type I dehydroquinase</fullName>
        <shortName evidence="4">DHQ1</shortName>
    </alternativeName>
</protein>
<feature type="binding site" evidence="4">
    <location>
        <position position="62"/>
    </location>
    <ligand>
        <name>3-dehydroquinate</name>
        <dbReference type="ChEBI" id="CHEBI:32364"/>
    </ligand>
</feature>
<dbReference type="HAMAP" id="MF_00214">
    <property type="entry name" value="AroD"/>
    <property type="match status" value="1"/>
</dbReference>
<keyword evidence="3 4" id="KW-0704">Schiff base</keyword>
<comment type="caution">
    <text evidence="5">The sequence shown here is derived from an EMBL/GenBank/DDBJ whole genome shotgun (WGS) entry which is preliminary data.</text>
</comment>
<dbReference type="SUPFAM" id="SSF51569">
    <property type="entry name" value="Aldolase"/>
    <property type="match status" value="1"/>
</dbReference>
<name>A0A2P2DFT5_9LEPT</name>
<keyword evidence="4" id="KW-0057">Aromatic amino acid biosynthesis</keyword>
<evidence type="ECO:0000256" key="3">
    <source>
        <dbReference type="ARBA" id="ARBA00023270"/>
    </source>
</evidence>
<dbReference type="Proteomes" id="UP000245206">
    <property type="component" value="Unassembled WGS sequence"/>
</dbReference>
<comment type="similarity">
    <text evidence="4">Belongs to the type-I 3-dehydroquinase family.</text>
</comment>
<dbReference type="GO" id="GO:0046279">
    <property type="term" value="P:3,4-dihydroxybenzoate biosynthetic process"/>
    <property type="evidence" value="ECO:0007669"/>
    <property type="project" value="TreeGrafter"/>
</dbReference>
<feature type="binding site" evidence="4">
    <location>
        <position position="189"/>
    </location>
    <ligand>
        <name>3-dehydroquinate</name>
        <dbReference type="ChEBI" id="CHEBI:32364"/>
    </ligand>
</feature>
<dbReference type="EC" id="4.2.1.10" evidence="4"/>
<keyword evidence="6" id="KW-1185">Reference proteome</keyword>
<dbReference type="OrthoDB" id="335886at2"/>
<keyword evidence="2 4" id="KW-0456">Lyase</keyword>
<dbReference type="UniPathway" id="UPA00053">
    <property type="reaction ID" value="UER00086"/>
</dbReference>
<comment type="pathway">
    <text evidence="4">Metabolic intermediate biosynthesis; chorismate biosynthesis; chorismate from D-erythrose 4-phosphate and phosphoenolpyruvate: step 3/7.</text>
</comment>
<proteinExistence type="inferred from homology"/>
<dbReference type="CDD" id="cd00502">
    <property type="entry name" value="DHQase_I"/>
    <property type="match status" value="1"/>
</dbReference>
<dbReference type="GO" id="GO:0009073">
    <property type="term" value="P:aromatic amino acid family biosynthetic process"/>
    <property type="evidence" value="ECO:0007669"/>
    <property type="project" value="UniProtKB-KW"/>
</dbReference>
<dbReference type="Gene3D" id="3.20.20.70">
    <property type="entry name" value="Aldolase class I"/>
    <property type="match status" value="1"/>
</dbReference>
<dbReference type="InterPro" id="IPR001381">
    <property type="entry name" value="DHquinase_I"/>
</dbReference>
<dbReference type="PANTHER" id="PTHR43699:SF1">
    <property type="entry name" value="3-DEHYDROQUINATE DEHYDRATASE"/>
    <property type="match status" value="1"/>
</dbReference>
<evidence type="ECO:0000313" key="6">
    <source>
        <dbReference type="Proteomes" id="UP000245206"/>
    </source>
</evidence>
<gene>
    <name evidence="4 5" type="primary">aroD</name>
    <name evidence="5" type="ORF">LPTSP2_27940</name>
</gene>
<dbReference type="PANTHER" id="PTHR43699">
    <property type="entry name" value="3-DEHYDROQUINATE DEHYDRATASE"/>
    <property type="match status" value="1"/>
</dbReference>